<dbReference type="InterPro" id="IPR005064">
    <property type="entry name" value="BUG"/>
</dbReference>
<feature type="chain" id="PRO_5032310575" evidence="2">
    <location>
        <begin position="24"/>
        <end position="326"/>
    </location>
</feature>
<accession>A0A848EGL2</accession>
<evidence type="ECO:0000256" key="2">
    <source>
        <dbReference type="SAM" id="SignalP"/>
    </source>
</evidence>
<dbReference type="Proteomes" id="UP000548582">
    <property type="component" value="Unassembled WGS sequence"/>
</dbReference>
<protein>
    <submittedName>
        <fullName evidence="3">Tripartite tricarboxylate transporter substrate binding protein</fullName>
    </submittedName>
</protein>
<dbReference type="SUPFAM" id="SSF53850">
    <property type="entry name" value="Periplasmic binding protein-like II"/>
    <property type="match status" value="1"/>
</dbReference>
<evidence type="ECO:0000313" key="4">
    <source>
        <dbReference type="Proteomes" id="UP000548582"/>
    </source>
</evidence>
<reference evidence="3 4" key="1">
    <citation type="submission" date="2020-03" db="EMBL/GenBank/DDBJ databases">
        <authorList>
            <person name="Sun Q."/>
        </authorList>
    </citation>
    <scope>NUCLEOTIDE SEQUENCE [LARGE SCALE GENOMIC DNA]</scope>
    <source>
        <strain evidence="3 4">JC162</strain>
    </source>
</reference>
<dbReference type="Gene3D" id="3.40.190.150">
    <property type="entry name" value="Bordetella uptake gene, domain 1"/>
    <property type="match status" value="1"/>
</dbReference>
<dbReference type="CDD" id="cd07012">
    <property type="entry name" value="PBP2_Bug_TTT"/>
    <property type="match status" value="1"/>
</dbReference>
<dbReference type="RefSeq" id="WP_170055349.1">
    <property type="nucleotide sequence ID" value="NZ_JABBKX010000006.1"/>
</dbReference>
<keyword evidence="4" id="KW-1185">Reference proteome</keyword>
<comment type="caution">
    <text evidence="3">The sequence shown here is derived from an EMBL/GenBank/DDBJ whole genome shotgun (WGS) entry which is preliminary data.</text>
</comment>
<gene>
    <name evidence="3" type="ORF">GWK16_17980</name>
</gene>
<keyword evidence="2" id="KW-0732">Signal</keyword>
<proteinExistence type="inferred from homology"/>
<dbReference type="PANTHER" id="PTHR42928">
    <property type="entry name" value="TRICARBOXYLATE-BINDING PROTEIN"/>
    <property type="match status" value="1"/>
</dbReference>
<dbReference type="EMBL" id="JABBKX010000006">
    <property type="protein sequence ID" value="NMJ43142.1"/>
    <property type="molecule type" value="Genomic_DNA"/>
</dbReference>
<dbReference type="Gene3D" id="3.40.190.10">
    <property type="entry name" value="Periplasmic binding protein-like II"/>
    <property type="match status" value="1"/>
</dbReference>
<dbReference type="Pfam" id="PF03401">
    <property type="entry name" value="TctC"/>
    <property type="match status" value="1"/>
</dbReference>
<name>A0A848EGL2_9PROT</name>
<comment type="similarity">
    <text evidence="1">Belongs to the UPF0065 (bug) family.</text>
</comment>
<feature type="signal peptide" evidence="2">
    <location>
        <begin position="1"/>
        <end position="23"/>
    </location>
</feature>
<dbReference type="InterPro" id="IPR042100">
    <property type="entry name" value="Bug_dom1"/>
</dbReference>
<dbReference type="AlphaFoldDB" id="A0A848EGL2"/>
<organism evidence="3 4">
    <name type="scientific">Neoroseomonas marina</name>
    <dbReference type="NCBI Taxonomy" id="1232220"/>
    <lineage>
        <taxon>Bacteria</taxon>
        <taxon>Pseudomonadati</taxon>
        <taxon>Pseudomonadota</taxon>
        <taxon>Alphaproteobacteria</taxon>
        <taxon>Acetobacterales</taxon>
        <taxon>Acetobacteraceae</taxon>
        <taxon>Neoroseomonas</taxon>
    </lineage>
</organism>
<evidence type="ECO:0000313" key="3">
    <source>
        <dbReference type="EMBL" id="NMJ43142.1"/>
    </source>
</evidence>
<dbReference type="PIRSF" id="PIRSF017082">
    <property type="entry name" value="YflP"/>
    <property type="match status" value="1"/>
</dbReference>
<sequence>MTALHRRAALLAAGGLLARPALAQGWRPAQPVRCVIGAAAGGTLDIHARAAAPVLAERMGQPAVMENSGGAAGRIASALVGRAAPDGQTLLVASGDGIIISDILYGPTQGRLRSRLRPVTMTIIAAQLLVTHPRSGIRSVQDYLARARSSNGVTLGVPGYGGIAHLISEMVNRGLGDMRVTHVPYRGGGPATVDLLAGQIDAMIITLPAVTEHVRQGRLIPLAVSTLQRDAAMQDVPTIAESLLPGFDAPSTQGVLVPEATPEPIVEAWAQAWRAALRTEAVTRRLTDLGFVITATTPSEFGASLDTTEARFAEVISAAGIKAEDA</sequence>
<evidence type="ECO:0000256" key="1">
    <source>
        <dbReference type="ARBA" id="ARBA00006987"/>
    </source>
</evidence>
<dbReference type="PANTHER" id="PTHR42928:SF5">
    <property type="entry name" value="BLR1237 PROTEIN"/>
    <property type="match status" value="1"/>
</dbReference>